<comment type="caution">
    <text evidence="2">The sequence shown here is derived from an EMBL/GenBank/DDBJ whole genome shotgun (WGS) entry which is preliminary data.</text>
</comment>
<evidence type="ECO:0000313" key="2">
    <source>
        <dbReference type="EMBL" id="MFB9055699.1"/>
    </source>
</evidence>
<accession>A0ABV5F8J8</accession>
<dbReference type="Proteomes" id="UP001589585">
    <property type="component" value="Unassembled WGS sequence"/>
</dbReference>
<dbReference type="Pfam" id="PF20046">
    <property type="entry name" value="DUF6448"/>
    <property type="match status" value="1"/>
</dbReference>
<name>A0ABV5F8J8_9FLAO</name>
<feature type="chain" id="PRO_5046083477" evidence="1">
    <location>
        <begin position="43"/>
        <end position="217"/>
    </location>
</feature>
<protein>
    <submittedName>
        <fullName evidence="2">DUF6448 family protein</fullName>
    </submittedName>
</protein>
<sequence>MKTKEENVTLRKPTKSAWGFKANMRLLIMVFAFILSSTSVFAHCDSYDGPVIKDALKALDQNNVELVLKWIEPQQEKEIISMFNKTYQLRSGNKEVYAIVEKHFLENLVRLHRETEGAPYTGLKPAGSMTTLVEMADNSIADENVEVVIKTVNNHLEEMLRVRYAEVVKRSITKDSSVEEGRAYVVAYVQYTHTLEALEHLLHAPESHGDGNHAGHH</sequence>
<gene>
    <name evidence="2" type="ORF">ACFFU9_03000</name>
</gene>
<keyword evidence="1" id="KW-0732">Signal</keyword>
<evidence type="ECO:0000313" key="3">
    <source>
        <dbReference type="Proteomes" id="UP001589585"/>
    </source>
</evidence>
<organism evidence="2 3">
    <name type="scientific">Mariniflexile ostreae</name>
    <dbReference type="NCBI Taxonomy" id="1520892"/>
    <lineage>
        <taxon>Bacteria</taxon>
        <taxon>Pseudomonadati</taxon>
        <taxon>Bacteroidota</taxon>
        <taxon>Flavobacteriia</taxon>
        <taxon>Flavobacteriales</taxon>
        <taxon>Flavobacteriaceae</taxon>
        <taxon>Mariniflexile</taxon>
    </lineage>
</organism>
<dbReference type="RefSeq" id="WP_379859890.1">
    <property type="nucleotide sequence ID" value="NZ_JBHMFC010000009.1"/>
</dbReference>
<evidence type="ECO:0000256" key="1">
    <source>
        <dbReference type="SAM" id="SignalP"/>
    </source>
</evidence>
<dbReference type="EMBL" id="JBHMFC010000009">
    <property type="protein sequence ID" value="MFB9055699.1"/>
    <property type="molecule type" value="Genomic_DNA"/>
</dbReference>
<dbReference type="InterPro" id="IPR045613">
    <property type="entry name" value="DUF6448"/>
</dbReference>
<feature type="signal peptide" evidence="1">
    <location>
        <begin position="1"/>
        <end position="42"/>
    </location>
</feature>
<reference evidence="2 3" key="1">
    <citation type="submission" date="2024-09" db="EMBL/GenBank/DDBJ databases">
        <authorList>
            <person name="Sun Q."/>
            <person name="Mori K."/>
        </authorList>
    </citation>
    <scope>NUCLEOTIDE SEQUENCE [LARGE SCALE GENOMIC DNA]</scope>
    <source>
        <strain evidence="2 3">CECT 8622</strain>
    </source>
</reference>
<proteinExistence type="predicted"/>
<keyword evidence="3" id="KW-1185">Reference proteome</keyword>